<reference evidence="1 2" key="1">
    <citation type="submission" date="2018-09" db="EMBL/GenBank/DDBJ databases">
        <title>A high-quality reference genome of wild soybean provides a powerful tool to mine soybean genomes.</title>
        <authorList>
            <person name="Xie M."/>
            <person name="Chung C.Y.L."/>
            <person name="Li M.-W."/>
            <person name="Wong F.-L."/>
            <person name="Chan T.-F."/>
            <person name="Lam H.-M."/>
        </authorList>
    </citation>
    <scope>NUCLEOTIDE SEQUENCE [LARGE SCALE GENOMIC DNA]</scope>
    <source>
        <strain evidence="2">cv. W05</strain>
        <tissue evidence="1">Hypocotyl of etiolated seedlings</tissue>
    </source>
</reference>
<name>A0A445I661_GLYSO</name>
<protein>
    <recommendedName>
        <fullName evidence="3">RNase H type-1 domain-containing protein</fullName>
    </recommendedName>
</protein>
<keyword evidence="2" id="KW-1185">Reference proteome</keyword>
<organism evidence="1 2">
    <name type="scientific">Glycine soja</name>
    <name type="common">Wild soybean</name>
    <dbReference type="NCBI Taxonomy" id="3848"/>
    <lineage>
        <taxon>Eukaryota</taxon>
        <taxon>Viridiplantae</taxon>
        <taxon>Streptophyta</taxon>
        <taxon>Embryophyta</taxon>
        <taxon>Tracheophyta</taxon>
        <taxon>Spermatophyta</taxon>
        <taxon>Magnoliopsida</taxon>
        <taxon>eudicotyledons</taxon>
        <taxon>Gunneridae</taxon>
        <taxon>Pentapetalae</taxon>
        <taxon>rosids</taxon>
        <taxon>fabids</taxon>
        <taxon>Fabales</taxon>
        <taxon>Fabaceae</taxon>
        <taxon>Papilionoideae</taxon>
        <taxon>50 kb inversion clade</taxon>
        <taxon>NPAAA clade</taxon>
        <taxon>indigoferoid/millettioid clade</taxon>
        <taxon>Phaseoleae</taxon>
        <taxon>Glycine</taxon>
        <taxon>Glycine subgen. Soja</taxon>
    </lineage>
</organism>
<dbReference type="Proteomes" id="UP000289340">
    <property type="component" value="Chromosome 11"/>
</dbReference>
<dbReference type="EMBL" id="QZWG01000011">
    <property type="protein sequence ID" value="RZB81517.1"/>
    <property type="molecule type" value="Genomic_DNA"/>
</dbReference>
<evidence type="ECO:0000313" key="1">
    <source>
        <dbReference type="EMBL" id="RZB81517.1"/>
    </source>
</evidence>
<dbReference type="SMR" id="A0A445I661"/>
<evidence type="ECO:0000313" key="2">
    <source>
        <dbReference type="Proteomes" id="UP000289340"/>
    </source>
</evidence>
<proteinExistence type="predicted"/>
<comment type="caution">
    <text evidence="1">The sequence shown here is derived from an EMBL/GenBank/DDBJ whole genome shotgun (WGS) entry which is preliminary data.</text>
</comment>
<gene>
    <name evidence="1" type="ORF">D0Y65_030993</name>
</gene>
<sequence>MLFKEFNKFGVGIFIRGDQGTFVSVKTLLLDGIPEPGEAKAIGLLHALIWAQELVYKISYLSLTVR</sequence>
<dbReference type="AlphaFoldDB" id="A0A445I661"/>
<accession>A0A445I661</accession>
<evidence type="ECO:0008006" key="3">
    <source>
        <dbReference type="Google" id="ProtNLM"/>
    </source>
</evidence>